<protein>
    <recommendedName>
        <fullName evidence="4">Secreted protein</fullName>
    </recommendedName>
</protein>
<evidence type="ECO:0000313" key="3">
    <source>
        <dbReference type="Proteomes" id="UP001607303"/>
    </source>
</evidence>
<name>A0ABD2BHL0_VESMC</name>
<comment type="caution">
    <text evidence="2">The sequence shown here is derived from an EMBL/GenBank/DDBJ whole genome shotgun (WGS) entry which is preliminary data.</text>
</comment>
<gene>
    <name evidence="2" type="ORF">V1477_014492</name>
</gene>
<sequence length="72" mass="8530">MFDIGRFQLVLLELFRLLGLLLFVAKQFHQESLQYSGYFDHSHFSNLIKIFCTAFKIPRISPVRTLFTNSFQ</sequence>
<dbReference type="Proteomes" id="UP001607303">
    <property type="component" value="Unassembled WGS sequence"/>
</dbReference>
<keyword evidence="1" id="KW-0732">Signal</keyword>
<accession>A0ABD2BHL0</accession>
<evidence type="ECO:0008006" key="4">
    <source>
        <dbReference type="Google" id="ProtNLM"/>
    </source>
</evidence>
<evidence type="ECO:0000256" key="1">
    <source>
        <dbReference type="SAM" id="SignalP"/>
    </source>
</evidence>
<keyword evidence="3" id="KW-1185">Reference proteome</keyword>
<reference evidence="2 3" key="1">
    <citation type="journal article" date="2024" name="Ann. Entomol. Soc. Am.">
        <title>Genomic analyses of the southern and eastern yellowjacket wasps (Hymenoptera: Vespidae) reveal evolutionary signatures of social life.</title>
        <authorList>
            <person name="Catto M.A."/>
            <person name="Caine P.B."/>
            <person name="Orr S.E."/>
            <person name="Hunt B.G."/>
            <person name="Goodisman M.A.D."/>
        </authorList>
    </citation>
    <scope>NUCLEOTIDE SEQUENCE [LARGE SCALE GENOMIC DNA]</scope>
    <source>
        <strain evidence="2">232</strain>
        <tissue evidence="2">Head and thorax</tissue>
    </source>
</reference>
<feature type="signal peptide" evidence="1">
    <location>
        <begin position="1"/>
        <end position="26"/>
    </location>
</feature>
<feature type="chain" id="PRO_5044781183" description="Secreted protein" evidence="1">
    <location>
        <begin position="27"/>
        <end position="72"/>
    </location>
</feature>
<dbReference type="AlphaFoldDB" id="A0ABD2BHL0"/>
<evidence type="ECO:0000313" key="2">
    <source>
        <dbReference type="EMBL" id="KAL2732251.1"/>
    </source>
</evidence>
<organism evidence="2 3">
    <name type="scientific">Vespula maculifrons</name>
    <name type="common">Eastern yellow jacket</name>
    <name type="synonym">Wasp</name>
    <dbReference type="NCBI Taxonomy" id="7453"/>
    <lineage>
        <taxon>Eukaryota</taxon>
        <taxon>Metazoa</taxon>
        <taxon>Ecdysozoa</taxon>
        <taxon>Arthropoda</taxon>
        <taxon>Hexapoda</taxon>
        <taxon>Insecta</taxon>
        <taxon>Pterygota</taxon>
        <taxon>Neoptera</taxon>
        <taxon>Endopterygota</taxon>
        <taxon>Hymenoptera</taxon>
        <taxon>Apocrita</taxon>
        <taxon>Aculeata</taxon>
        <taxon>Vespoidea</taxon>
        <taxon>Vespidae</taxon>
        <taxon>Vespinae</taxon>
        <taxon>Vespula</taxon>
    </lineage>
</organism>
<proteinExistence type="predicted"/>
<dbReference type="EMBL" id="JAYRBN010000075">
    <property type="protein sequence ID" value="KAL2732251.1"/>
    <property type="molecule type" value="Genomic_DNA"/>
</dbReference>